<evidence type="ECO:0000313" key="4">
    <source>
        <dbReference type="Proteomes" id="UP000588068"/>
    </source>
</evidence>
<evidence type="ECO:0000259" key="2">
    <source>
        <dbReference type="PROSITE" id="PS50405"/>
    </source>
</evidence>
<organism evidence="3 4">
    <name type="scientific">Povalibacter uvarum</name>
    <dbReference type="NCBI Taxonomy" id="732238"/>
    <lineage>
        <taxon>Bacteria</taxon>
        <taxon>Pseudomonadati</taxon>
        <taxon>Pseudomonadota</taxon>
        <taxon>Gammaproteobacteria</taxon>
        <taxon>Steroidobacterales</taxon>
        <taxon>Steroidobacteraceae</taxon>
        <taxon>Povalibacter</taxon>
    </lineage>
</organism>
<dbReference type="InterPro" id="IPR036249">
    <property type="entry name" value="Thioredoxin-like_sf"/>
</dbReference>
<dbReference type="SUPFAM" id="SSF47616">
    <property type="entry name" value="GST C-terminal domain-like"/>
    <property type="match status" value="1"/>
</dbReference>
<dbReference type="Gene3D" id="1.20.1050.10">
    <property type="match status" value="1"/>
</dbReference>
<dbReference type="EMBL" id="JACHHZ010000004">
    <property type="protein sequence ID" value="MBB6094838.1"/>
    <property type="molecule type" value="Genomic_DNA"/>
</dbReference>
<dbReference type="RefSeq" id="WP_184334234.1">
    <property type="nucleotide sequence ID" value="NZ_JACHHZ010000004.1"/>
</dbReference>
<dbReference type="SFLD" id="SFLDS00019">
    <property type="entry name" value="Glutathione_Transferase_(cytos"/>
    <property type="match status" value="1"/>
</dbReference>
<dbReference type="InterPro" id="IPR036282">
    <property type="entry name" value="Glutathione-S-Trfase_C_sf"/>
</dbReference>
<dbReference type="Proteomes" id="UP000588068">
    <property type="component" value="Unassembled WGS sequence"/>
</dbReference>
<dbReference type="GO" id="GO:0016740">
    <property type="term" value="F:transferase activity"/>
    <property type="evidence" value="ECO:0007669"/>
    <property type="project" value="UniProtKB-KW"/>
</dbReference>
<dbReference type="InterPro" id="IPR040079">
    <property type="entry name" value="Glutathione_S-Trfase"/>
</dbReference>
<dbReference type="InterPro" id="IPR004046">
    <property type="entry name" value="GST_C"/>
</dbReference>
<dbReference type="AlphaFoldDB" id="A0A841HRZ4"/>
<name>A0A841HRZ4_9GAMM</name>
<dbReference type="SUPFAM" id="SSF52833">
    <property type="entry name" value="Thioredoxin-like"/>
    <property type="match status" value="1"/>
</dbReference>
<dbReference type="PROSITE" id="PS50405">
    <property type="entry name" value="GST_CTER"/>
    <property type="match status" value="1"/>
</dbReference>
<gene>
    <name evidence="3" type="ORF">HNQ60_003725</name>
</gene>
<feature type="domain" description="GST C-terminal" evidence="2">
    <location>
        <begin position="87"/>
        <end position="225"/>
    </location>
</feature>
<dbReference type="PROSITE" id="PS50404">
    <property type="entry name" value="GST_NTER"/>
    <property type="match status" value="1"/>
</dbReference>
<proteinExistence type="predicted"/>
<reference evidence="3 4" key="1">
    <citation type="submission" date="2020-08" db="EMBL/GenBank/DDBJ databases">
        <title>Genomic Encyclopedia of Type Strains, Phase IV (KMG-IV): sequencing the most valuable type-strain genomes for metagenomic binning, comparative biology and taxonomic classification.</title>
        <authorList>
            <person name="Goeker M."/>
        </authorList>
    </citation>
    <scope>NUCLEOTIDE SEQUENCE [LARGE SCALE GENOMIC DNA]</scope>
    <source>
        <strain evidence="3 4">DSM 26723</strain>
    </source>
</reference>
<dbReference type="CDD" id="cd00570">
    <property type="entry name" value="GST_N_family"/>
    <property type="match status" value="1"/>
</dbReference>
<dbReference type="Gene3D" id="3.40.30.10">
    <property type="entry name" value="Glutaredoxin"/>
    <property type="match status" value="1"/>
</dbReference>
<dbReference type="InterPro" id="IPR004045">
    <property type="entry name" value="Glutathione_S-Trfase_N"/>
</dbReference>
<feature type="domain" description="GST N-terminal" evidence="1">
    <location>
        <begin position="1"/>
        <end position="82"/>
    </location>
</feature>
<dbReference type="Pfam" id="PF00043">
    <property type="entry name" value="GST_C"/>
    <property type="match status" value="1"/>
</dbReference>
<accession>A0A841HRZ4</accession>
<sequence>MALELWWGSGSPYSWRALLALEYKQLPYVSHQVQFAKQEHKSAQLLKMNPRGRVPVLKDDDYVCFESLAILHYLDRKYPEIPLFGRTPEETGTITRVISEYQAYVEEHVKKVMYAILFQAAEGGHSDDVNRAMHLLASEARTIEGRLAASSWLVGEHFSAADVVIFPGIQMLLRTLERREAHELRSRFLPVETNYPAIAAWIKRVEALPGYERTYPPHWREPRES</sequence>
<evidence type="ECO:0000259" key="1">
    <source>
        <dbReference type="PROSITE" id="PS50404"/>
    </source>
</evidence>
<keyword evidence="3" id="KW-0808">Transferase</keyword>
<dbReference type="Pfam" id="PF13409">
    <property type="entry name" value="GST_N_2"/>
    <property type="match status" value="1"/>
</dbReference>
<protein>
    <submittedName>
        <fullName evidence="3">Glutathione S-transferase</fullName>
    </submittedName>
</protein>
<dbReference type="PANTHER" id="PTHR44051">
    <property type="entry name" value="GLUTATHIONE S-TRANSFERASE-RELATED"/>
    <property type="match status" value="1"/>
</dbReference>
<dbReference type="PANTHER" id="PTHR44051:SF8">
    <property type="entry name" value="GLUTATHIONE S-TRANSFERASE GSTA"/>
    <property type="match status" value="1"/>
</dbReference>
<dbReference type="SFLD" id="SFLDG00358">
    <property type="entry name" value="Main_(cytGST)"/>
    <property type="match status" value="1"/>
</dbReference>
<evidence type="ECO:0000313" key="3">
    <source>
        <dbReference type="EMBL" id="MBB6094838.1"/>
    </source>
</evidence>
<comment type="caution">
    <text evidence="3">The sequence shown here is derived from an EMBL/GenBank/DDBJ whole genome shotgun (WGS) entry which is preliminary data.</text>
</comment>
<dbReference type="InterPro" id="IPR010987">
    <property type="entry name" value="Glutathione-S-Trfase_C-like"/>
</dbReference>
<keyword evidence="4" id="KW-1185">Reference proteome</keyword>